<proteinExistence type="predicted"/>
<reference evidence="2 3" key="1">
    <citation type="submission" date="2017-05" db="EMBL/GenBank/DDBJ databases">
        <authorList>
            <person name="Song R."/>
            <person name="Chenine A.L."/>
            <person name="Ruprecht R.M."/>
        </authorList>
    </citation>
    <scope>NUCLEOTIDE SEQUENCE [LARGE SCALE GENOMIC DNA]</scope>
    <source>
        <strain evidence="2 3">DSM 26136</strain>
    </source>
</reference>
<feature type="compositionally biased region" description="Basic and acidic residues" evidence="1">
    <location>
        <begin position="56"/>
        <end position="74"/>
    </location>
</feature>
<sequence>MTDAHKDFEAAFGRYLDAVGPVDAISTATAIFVGLIVSLAESKGADMSLPIQVKGGEQRDITIHPPNGEKEQPQ</sequence>
<dbReference type="Proteomes" id="UP000196138">
    <property type="component" value="Chromosome"/>
</dbReference>
<organism evidence="2 3">
    <name type="scientific">Comamonas serinivorans</name>
    <dbReference type="NCBI Taxonomy" id="1082851"/>
    <lineage>
        <taxon>Bacteria</taxon>
        <taxon>Pseudomonadati</taxon>
        <taxon>Pseudomonadota</taxon>
        <taxon>Betaproteobacteria</taxon>
        <taxon>Burkholderiales</taxon>
        <taxon>Comamonadaceae</taxon>
        <taxon>Comamonas</taxon>
    </lineage>
</organism>
<feature type="region of interest" description="Disordered" evidence="1">
    <location>
        <begin position="55"/>
        <end position="74"/>
    </location>
</feature>
<accession>A0A1Y0EML8</accession>
<dbReference type="RefSeq" id="WP_087279795.1">
    <property type="nucleotide sequence ID" value="NZ_CP021455.1"/>
</dbReference>
<keyword evidence="3" id="KW-1185">Reference proteome</keyword>
<evidence type="ECO:0000313" key="2">
    <source>
        <dbReference type="EMBL" id="ARU04701.1"/>
    </source>
</evidence>
<dbReference type="OrthoDB" id="9155474at2"/>
<protein>
    <submittedName>
        <fullName evidence="2">Uncharacterized protein</fullName>
    </submittedName>
</protein>
<dbReference type="KEGG" id="cser:CCO03_08460"/>
<gene>
    <name evidence="2" type="ORF">CCO03_08460</name>
</gene>
<dbReference type="AlphaFoldDB" id="A0A1Y0EML8"/>
<dbReference type="EMBL" id="CP021455">
    <property type="protein sequence ID" value="ARU04701.1"/>
    <property type="molecule type" value="Genomic_DNA"/>
</dbReference>
<evidence type="ECO:0000256" key="1">
    <source>
        <dbReference type="SAM" id="MobiDB-lite"/>
    </source>
</evidence>
<name>A0A1Y0EML8_9BURK</name>
<evidence type="ECO:0000313" key="3">
    <source>
        <dbReference type="Proteomes" id="UP000196138"/>
    </source>
</evidence>